<reference evidence="2" key="1">
    <citation type="submission" date="2010-10" db="EMBL/GenBank/DDBJ databases">
        <title>The complete genome of Rothia dentocariosa ATCC 17931.</title>
        <authorList>
            <person name="Muzny D."/>
            <person name="Qin X."/>
            <person name="Buhay C."/>
            <person name="Dugan-Rocha S."/>
            <person name="Ding Y."/>
            <person name="Chen G."/>
            <person name="Hawes A."/>
            <person name="Holder M."/>
            <person name="Jhangiani S."/>
            <person name="Johnson A."/>
            <person name="Khan Z."/>
            <person name="Li Z."/>
            <person name="Liu W."/>
            <person name="Liu X."/>
            <person name="Perez L."/>
            <person name="Shen H."/>
            <person name="Wang Q."/>
            <person name="Watt J."/>
            <person name="Xi L."/>
            <person name="Xin Y."/>
            <person name="Zhou J."/>
            <person name="Deng J."/>
            <person name="Jiang H."/>
            <person name="Liu Y."/>
            <person name="Qu J."/>
            <person name="Song X.-Z."/>
            <person name="Zhang L."/>
            <person name="Villasana D."/>
            <person name="Johnson A."/>
            <person name="Liu J."/>
            <person name="Liyanage D."/>
            <person name="Lorensuhewa L."/>
            <person name="Robinson T."/>
            <person name="Song A."/>
            <person name="Song B.-B."/>
            <person name="Dinh H."/>
            <person name="Thornton R."/>
            <person name="Coyle M."/>
            <person name="Francisco L."/>
            <person name="Jackson L."/>
            <person name="Javaid M."/>
            <person name="Korchina V."/>
            <person name="Kovar C."/>
            <person name="Mata R."/>
            <person name="Mathew T."/>
            <person name="Ngo R."/>
            <person name="Nguyen L."/>
            <person name="Nguyen N."/>
            <person name="Okwuonu G."/>
            <person name="Ongeri F."/>
            <person name="Pham C."/>
            <person name="Simmons D."/>
            <person name="Wilczek-Boney K."/>
            <person name="Hale W."/>
            <person name="Jakkamsetti A."/>
            <person name="Pham P."/>
            <person name="Ruth R."/>
            <person name="San Lucas F."/>
            <person name="Warren J."/>
            <person name="Zhang J."/>
            <person name="Zhao Z."/>
            <person name="Zhou C."/>
            <person name="Zhu D."/>
            <person name="Lee S."/>
            <person name="Bess C."/>
            <person name="Blankenburg K."/>
            <person name="Forbes L."/>
            <person name="Fu Q."/>
            <person name="Gubbala S."/>
            <person name="Hirani K."/>
            <person name="Jayaseelan J.C."/>
            <person name="Lara F."/>
            <person name="Munidasa M."/>
            <person name="Palculict T."/>
            <person name="Patil S."/>
            <person name="Pu L.-L."/>
            <person name="Saada N."/>
            <person name="Tang L."/>
            <person name="Weissenberger G."/>
            <person name="Zhu Y."/>
            <person name="Hemphill L."/>
            <person name="Shang Y."/>
            <person name="Youmans B."/>
            <person name="Ayvaz T."/>
            <person name="Ross M."/>
            <person name="Santibanez J."/>
            <person name="Aqrawi P."/>
            <person name="Gross S."/>
            <person name="Joshi V."/>
            <person name="Fowler G."/>
            <person name="Nazareth L."/>
            <person name="Reid J."/>
            <person name="Worley K."/>
            <person name="Petrosino J."/>
            <person name="Highlander S."/>
            <person name="Gibbs R."/>
        </authorList>
    </citation>
    <scope>NUCLEOTIDE SEQUENCE [LARGE SCALE GENOMIC DNA]</scope>
    <source>
        <strain evidence="2">ATCC 17931 / CDC X599 / XDIA</strain>
    </source>
</reference>
<sequence length="50" mass="5947">MTLCFSPKNRRFYTVYSRMRPPVFPSTIPAGASRFYEITKRLILRLTFTD</sequence>
<accession>E3H038</accession>
<dbReference type="EMBL" id="CP002280">
    <property type="protein sequence ID" value="ADP39845.1"/>
    <property type="molecule type" value="Genomic_DNA"/>
</dbReference>
<protein>
    <submittedName>
        <fullName evidence="1">Uncharacterized protein</fullName>
    </submittedName>
</protein>
<dbReference type="HOGENOM" id="CLU_3122292_0_0_11"/>
<proteinExistence type="predicted"/>
<gene>
    <name evidence="1" type="ordered locus">HMPREF0733_10387</name>
</gene>
<name>E3H038_ROTDC</name>
<organism evidence="1 2">
    <name type="scientific">Rothia dentocariosa (strain ATCC 17931 / CDC X599 / XDIA)</name>
    <dbReference type="NCBI Taxonomy" id="762948"/>
    <lineage>
        <taxon>Bacteria</taxon>
        <taxon>Bacillati</taxon>
        <taxon>Actinomycetota</taxon>
        <taxon>Actinomycetes</taxon>
        <taxon>Micrococcales</taxon>
        <taxon>Micrococcaceae</taxon>
        <taxon>Rothia</taxon>
    </lineage>
</organism>
<dbReference type="KEGG" id="rdn:HMPREF0733_10387"/>
<evidence type="ECO:0000313" key="1">
    <source>
        <dbReference type="EMBL" id="ADP39845.1"/>
    </source>
</evidence>
<dbReference type="AlphaFoldDB" id="E3H038"/>
<dbReference type="Proteomes" id="UP000000387">
    <property type="component" value="Chromosome"/>
</dbReference>
<evidence type="ECO:0000313" key="2">
    <source>
        <dbReference type="Proteomes" id="UP000000387"/>
    </source>
</evidence>